<protein>
    <submittedName>
        <fullName evidence="3">VIT domain-containing protein</fullName>
    </submittedName>
</protein>
<dbReference type="InterPro" id="IPR013694">
    <property type="entry name" value="VIT"/>
</dbReference>
<name>A0A914XBS5_9BILA</name>
<dbReference type="Proteomes" id="UP000887566">
    <property type="component" value="Unplaced"/>
</dbReference>
<sequence length="103" mass="11200">MTLTKKLNITKLHINTEVQCRFATTEINSRVENVSEKAEEAEFVANLPEGAFITYFEMYGTTFFGCNGDGEFPVPRGFPVPVPVPVPVPAPVPVPVPVPVPGI</sequence>
<feature type="domain" description="VIT" evidence="1">
    <location>
        <begin position="9"/>
        <end position="58"/>
    </location>
</feature>
<dbReference type="PANTHER" id="PTHR10338:SF108">
    <property type="entry name" value="INTER-ALPHA-TRYPSIN INHIBITOR HEAVY CHAIN H4-LIKE PROTEIN"/>
    <property type="match status" value="1"/>
</dbReference>
<evidence type="ECO:0000313" key="3">
    <source>
        <dbReference type="WBParaSite" id="PSAMB.scaffold7717size7222.g30503.t1"/>
    </source>
</evidence>
<dbReference type="PANTHER" id="PTHR10338">
    <property type="entry name" value="INTER-ALPHA-TRYPSIN INHIBITOR HEAVY CHAIN FAMILY MEMBER"/>
    <property type="match status" value="1"/>
</dbReference>
<dbReference type="AlphaFoldDB" id="A0A914XBS5"/>
<dbReference type="WBParaSite" id="PSAMB.scaffold7717size7222.g30503.t1">
    <property type="protein sequence ID" value="PSAMB.scaffold7717size7222.g30503.t1"/>
    <property type="gene ID" value="PSAMB.scaffold7717size7222.g30503"/>
</dbReference>
<proteinExistence type="predicted"/>
<dbReference type="InterPro" id="IPR050934">
    <property type="entry name" value="ITIH"/>
</dbReference>
<keyword evidence="2" id="KW-1185">Reference proteome</keyword>
<evidence type="ECO:0000313" key="2">
    <source>
        <dbReference type="Proteomes" id="UP000887566"/>
    </source>
</evidence>
<dbReference type="Pfam" id="PF08487">
    <property type="entry name" value="VIT"/>
    <property type="match status" value="1"/>
</dbReference>
<accession>A0A914XBS5</accession>
<organism evidence="2 3">
    <name type="scientific">Plectus sambesii</name>
    <dbReference type="NCBI Taxonomy" id="2011161"/>
    <lineage>
        <taxon>Eukaryota</taxon>
        <taxon>Metazoa</taxon>
        <taxon>Ecdysozoa</taxon>
        <taxon>Nematoda</taxon>
        <taxon>Chromadorea</taxon>
        <taxon>Plectida</taxon>
        <taxon>Plectina</taxon>
        <taxon>Plectoidea</taxon>
        <taxon>Plectidae</taxon>
        <taxon>Plectus</taxon>
    </lineage>
</organism>
<reference evidence="3" key="1">
    <citation type="submission" date="2022-11" db="UniProtKB">
        <authorList>
            <consortium name="WormBaseParasite"/>
        </authorList>
    </citation>
    <scope>IDENTIFICATION</scope>
</reference>
<evidence type="ECO:0000259" key="1">
    <source>
        <dbReference type="Pfam" id="PF08487"/>
    </source>
</evidence>